<evidence type="ECO:0000256" key="7">
    <source>
        <dbReference type="ARBA" id="ARBA00077936"/>
    </source>
</evidence>
<proteinExistence type="inferred from homology"/>
<dbReference type="GO" id="GO:0003735">
    <property type="term" value="F:structural constituent of ribosome"/>
    <property type="evidence" value="ECO:0007669"/>
    <property type="project" value="TreeGrafter"/>
</dbReference>
<evidence type="ECO:0000313" key="8">
    <source>
        <dbReference type="EMBL" id="EGV66516.1"/>
    </source>
</evidence>
<organism evidence="9">
    <name type="scientific">Candida tenuis (strain ATCC 10573 / BCRC 21748 / CBS 615 / JCM 9827 / NBRC 10315 / NRRL Y-1498 / VKM Y-70)</name>
    <name type="common">Yeast</name>
    <name type="synonym">Yamadazyma tenuis</name>
    <dbReference type="NCBI Taxonomy" id="590646"/>
    <lineage>
        <taxon>Eukaryota</taxon>
        <taxon>Fungi</taxon>
        <taxon>Dikarya</taxon>
        <taxon>Ascomycota</taxon>
        <taxon>Saccharomycotina</taxon>
        <taxon>Pichiomycetes</taxon>
        <taxon>Debaryomycetaceae</taxon>
        <taxon>Yamadazyma</taxon>
    </lineage>
</organism>
<evidence type="ECO:0000256" key="1">
    <source>
        <dbReference type="ARBA" id="ARBA00004173"/>
    </source>
</evidence>
<dbReference type="eggNOG" id="ENOG502S452">
    <property type="taxonomic scope" value="Eukaryota"/>
</dbReference>
<protein>
    <recommendedName>
        <fullName evidence="6">Large ribosomal subunit protein mL53</fullName>
    </recommendedName>
    <alternativeName>
        <fullName evidence="7">54S ribosomal protein L44, mitochondrial</fullName>
    </alternativeName>
</protein>
<keyword evidence="4" id="KW-0496">Mitochondrion</keyword>
<dbReference type="EMBL" id="GL996510">
    <property type="protein sequence ID" value="EGV66516.1"/>
    <property type="molecule type" value="Genomic_DNA"/>
</dbReference>
<dbReference type="Proteomes" id="UP000000707">
    <property type="component" value="Unassembled WGS sequence"/>
</dbReference>
<comment type="similarity">
    <text evidence="2">Belongs to the mitochondrion-specific ribosomal protein mL53 family.</text>
</comment>
<accession>G3AWD7</accession>
<dbReference type="AlphaFoldDB" id="G3AWD7"/>
<dbReference type="GO" id="GO:0005762">
    <property type="term" value="C:mitochondrial large ribosomal subunit"/>
    <property type="evidence" value="ECO:0007669"/>
    <property type="project" value="TreeGrafter"/>
</dbReference>
<evidence type="ECO:0000256" key="3">
    <source>
        <dbReference type="ARBA" id="ARBA00022980"/>
    </source>
</evidence>
<keyword evidence="3" id="KW-0689">Ribosomal protein</keyword>
<evidence type="ECO:0000256" key="5">
    <source>
        <dbReference type="ARBA" id="ARBA00023274"/>
    </source>
</evidence>
<dbReference type="InterPro" id="IPR019716">
    <property type="entry name" value="Ribosomal_mL53"/>
</dbReference>
<dbReference type="Pfam" id="PF10780">
    <property type="entry name" value="MRP_L53"/>
    <property type="match status" value="1"/>
</dbReference>
<dbReference type="STRING" id="590646.G3AWD7"/>
<sequence>MITKYFNKVTVKFNPFTPGAKPARLFLSRIPTSLKAQCTVDHQVLTAASKEKPIVQVTFKDKHTMSVDPETTSFVDLSNHFDNHSRKLAIQEAISE</sequence>
<comment type="subcellular location">
    <subcellularLocation>
        <location evidence="1">Mitochondrion</location>
    </subcellularLocation>
</comment>
<name>G3AWD7_CANTC</name>
<keyword evidence="9" id="KW-1185">Reference proteome</keyword>
<reference evidence="8 9" key="1">
    <citation type="journal article" date="2011" name="Proc. Natl. Acad. Sci. U.S.A.">
        <title>Comparative genomics of xylose-fermenting fungi for enhanced biofuel production.</title>
        <authorList>
            <person name="Wohlbach D.J."/>
            <person name="Kuo A."/>
            <person name="Sato T.K."/>
            <person name="Potts K.M."/>
            <person name="Salamov A.A."/>
            <person name="LaButti K.M."/>
            <person name="Sun H."/>
            <person name="Clum A."/>
            <person name="Pangilinan J.L."/>
            <person name="Lindquist E.A."/>
            <person name="Lucas S."/>
            <person name="Lapidus A."/>
            <person name="Jin M."/>
            <person name="Gunawan C."/>
            <person name="Balan V."/>
            <person name="Dale B.E."/>
            <person name="Jeffries T.W."/>
            <person name="Zinkel R."/>
            <person name="Barry K.W."/>
            <person name="Grigoriev I.V."/>
            <person name="Gasch A.P."/>
        </authorList>
    </citation>
    <scope>NUCLEOTIDE SEQUENCE [LARGE SCALE GENOMIC DNA]</scope>
    <source>
        <strain evidence="9">ATCC 10573 / BCRC 21748 / CBS 615 / JCM 9827 / NBRC 10315 / NRRL Y-1498 / VKM Y-70</strain>
    </source>
</reference>
<dbReference type="OrthoDB" id="4136894at2759"/>
<gene>
    <name evidence="8" type="ORF">CANTEDRAFT_112239</name>
</gene>
<dbReference type="HOGENOM" id="CLU_131037_1_1_1"/>
<dbReference type="FunFam" id="3.40.30.10:FF:000260">
    <property type="entry name" value="Mitochondrial ribosomal protein L44"/>
    <property type="match status" value="1"/>
</dbReference>
<dbReference type="InterPro" id="IPR042776">
    <property type="entry name" value="Ribosomal_mL53_fung"/>
</dbReference>
<evidence type="ECO:0000256" key="2">
    <source>
        <dbReference type="ARBA" id="ARBA00005557"/>
    </source>
</evidence>
<dbReference type="PANTHER" id="PTHR28236">
    <property type="entry name" value="54S RIBOSOMAL PROTEIN L44, MITOCHONDRIAL"/>
    <property type="match status" value="1"/>
</dbReference>
<evidence type="ECO:0000256" key="6">
    <source>
        <dbReference type="ARBA" id="ARBA00035180"/>
    </source>
</evidence>
<evidence type="ECO:0000256" key="4">
    <source>
        <dbReference type="ARBA" id="ARBA00023128"/>
    </source>
</evidence>
<dbReference type="Gene3D" id="3.40.30.10">
    <property type="entry name" value="Glutaredoxin"/>
    <property type="match status" value="1"/>
</dbReference>
<keyword evidence="5" id="KW-0687">Ribonucleoprotein</keyword>
<evidence type="ECO:0000313" key="9">
    <source>
        <dbReference type="Proteomes" id="UP000000707"/>
    </source>
</evidence>
<dbReference type="PANTHER" id="PTHR28236:SF1">
    <property type="entry name" value="LARGE RIBOSOMAL SUBUNIT PROTEIN ML53"/>
    <property type="match status" value="1"/>
</dbReference>